<dbReference type="Pfam" id="PF17283">
    <property type="entry name" value="Zn_ribbon_SprT"/>
    <property type="match status" value="1"/>
</dbReference>
<name>A0A7X8TQA6_9VIBR</name>
<dbReference type="AlphaFoldDB" id="A0A7X8TQA6"/>
<dbReference type="PANTHER" id="PTHR38773:SF1">
    <property type="entry name" value="PROTEIN SPRT"/>
    <property type="match status" value="1"/>
</dbReference>
<feature type="compositionally biased region" description="Low complexity" evidence="8">
    <location>
        <begin position="17"/>
        <end position="36"/>
    </location>
</feature>
<proteinExistence type="inferred from homology"/>
<dbReference type="GO" id="GO:0008237">
    <property type="term" value="F:metallopeptidase activity"/>
    <property type="evidence" value="ECO:0007669"/>
    <property type="project" value="UniProtKB-KW"/>
</dbReference>
<dbReference type="EMBL" id="JABAIK010000006">
    <property type="protein sequence ID" value="NLS12873.1"/>
    <property type="molecule type" value="Genomic_DNA"/>
</dbReference>
<dbReference type="InterPro" id="IPR023483">
    <property type="entry name" value="Uncharacterised_SprT"/>
</dbReference>
<dbReference type="PANTHER" id="PTHR38773">
    <property type="entry name" value="PROTEIN SPRT"/>
    <property type="match status" value="1"/>
</dbReference>
<dbReference type="SMART" id="SM00731">
    <property type="entry name" value="SprT"/>
    <property type="match status" value="1"/>
</dbReference>
<keyword evidence="10" id="KW-0645">Protease</keyword>
<evidence type="ECO:0000256" key="6">
    <source>
        <dbReference type="ARBA" id="ARBA00022833"/>
    </source>
</evidence>
<dbReference type="InterPro" id="IPR006640">
    <property type="entry name" value="SprT-like_domain"/>
</dbReference>
<dbReference type="Pfam" id="PF10263">
    <property type="entry name" value="SprT-like"/>
    <property type="match status" value="1"/>
</dbReference>
<evidence type="ECO:0000256" key="7">
    <source>
        <dbReference type="HAMAP-Rule" id="MF_00746"/>
    </source>
</evidence>
<organism evidence="10 11">
    <name type="scientific">Vibrio agarilyticus</name>
    <dbReference type="NCBI Taxonomy" id="2726741"/>
    <lineage>
        <taxon>Bacteria</taxon>
        <taxon>Pseudomonadati</taxon>
        <taxon>Pseudomonadota</taxon>
        <taxon>Gammaproteobacteria</taxon>
        <taxon>Vibrionales</taxon>
        <taxon>Vibrionaceae</taxon>
        <taxon>Vibrio</taxon>
    </lineage>
</organism>
<keyword evidence="5 7" id="KW-0479">Metal-binding</keyword>
<feature type="region of interest" description="Disordered" evidence="8">
    <location>
        <begin position="1"/>
        <end position="38"/>
    </location>
</feature>
<keyword evidence="10" id="KW-0378">Hydrolase</keyword>
<keyword evidence="11" id="KW-1185">Reference proteome</keyword>
<dbReference type="RefSeq" id="WP_168835966.1">
    <property type="nucleotide sequence ID" value="NZ_JABAIK010000006.1"/>
</dbReference>
<evidence type="ECO:0000256" key="3">
    <source>
        <dbReference type="ARBA" id="ARBA00020082"/>
    </source>
</evidence>
<dbReference type="NCBIfam" id="NF003421">
    <property type="entry name" value="PRK04860.1"/>
    <property type="match status" value="1"/>
</dbReference>
<comment type="similarity">
    <text evidence="2 7">Belongs to the SprT family.</text>
</comment>
<evidence type="ECO:0000256" key="5">
    <source>
        <dbReference type="ARBA" id="ARBA00022723"/>
    </source>
</evidence>
<feature type="active site" evidence="7">
    <location>
        <position position="105"/>
    </location>
</feature>
<comment type="subcellular location">
    <subcellularLocation>
        <location evidence="1 7">Cytoplasm</location>
    </subcellularLocation>
</comment>
<keyword evidence="4 7" id="KW-0963">Cytoplasm</keyword>
<comment type="cofactor">
    <cofactor evidence="7">
        <name>Zn(2+)</name>
        <dbReference type="ChEBI" id="CHEBI:29105"/>
    </cofactor>
    <text evidence="7">Binds 1 zinc ion.</text>
</comment>
<evidence type="ECO:0000256" key="8">
    <source>
        <dbReference type="SAM" id="MobiDB-lite"/>
    </source>
</evidence>
<evidence type="ECO:0000259" key="9">
    <source>
        <dbReference type="SMART" id="SM00731"/>
    </source>
</evidence>
<dbReference type="Proteomes" id="UP000535589">
    <property type="component" value="Unassembled WGS sequence"/>
</dbReference>
<dbReference type="GO" id="GO:0006950">
    <property type="term" value="P:response to stress"/>
    <property type="evidence" value="ECO:0007669"/>
    <property type="project" value="UniProtKB-ARBA"/>
</dbReference>
<dbReference type="GO" id="GO:0006508">
    <property type="term" value="P:proteolysis"/>
    <property type="evidence" value="ECO:0007669"/>
    <property type="project" value="UniProtKB-KW"/>
</dbReference>
<keyword evidence="10" id="KW-0482">Metalloprotease</keyword>
<evidence type="ECO:0000256" key="4">
    <source>
        <dbReference type="ARBA" id="ARBA00022490"/>
    </source>
</evidence>
<keyword evidence="6 7" id="KW-0862">Zinc</keyword>
<sequence>MAVSLTSLAGRSEKELSSAPTTPRRTSSKPTLSTSLQHAAHTRLEQCLNHANRMLKRNFAKPELLFSVRGKAAGKAYLQSQQIRLNPTLFAENPQAFLDEVIPHELAHLLVYQLYGRVKPHGREWQTIMKNVFGLPARTTHDFAVASVQGKTFEYRCQCQTLPLSVRRHNKVQRGEASYHCRRCRAQLHHTGIQLS</sequence>
<dbReference type="GO" id="GO:0005737">
    <property type="term" value="C:cytoplasm"/>
    <property type="evidence" value="ECO:0007669"/>
    <property type="project" value="UniProtKB-SubCell"/>
</dbReference>
<feature type="domain" description="SprT-like" evidence="9">
    <location>
        <begin position="42"/>
        <end position="191"/>
    </location>
</feature>
<gene>
    <name evidence="7" type="primary">sprT</name>
    <name evidence="10" type="ORF">HGP28_08165</name>
</gene>
<dbReference type="GO" id="GO:0008270">
    <property type="term" value="F:zinc ion binding"/>
    <property type="evidence" value="ECO:0007669"/>
    <property type="project" value="UniProtKB-UniRule"/>
</dbReference>
<protein>
    <recommendedName>
        <fullName evidence="3 7">Protein SprT</fullName>
    </recommendedName>
</protein>
<evidence type="ECO:0000313" key="10">
    <source>
        <dbReference type="EMBL" id="NLS12873.1"/>
    </source>
</evidence>
<dbReference type="Gene3D" id="3.30.2010.10">
    <property type="entry name" value="Metalloproteases ('zincins'), catalytic domain"/>
    <property type="match status" value="1"/>
</dbReference>
<dbReference type="InterPro" id="IPR035240">
    <property type="entry name" value="SprT_Zn_ribbon"/>
</dbReference>
<evidence type="ECO:0000313" key="11">
    <source>
        <dbReference type="Proteomes" id="UP000535589"/>
    </source>
</evidence>
<feature type="binding site" evidence="7">
    <location>
        <position position="108"/>
    </location>
    <ligand>
        <name>Zn(2+)</name>
        <dbReference type="ChEBI" id="CHEBI:29105"/>
    </ligand>
</feature>
<evidence type="ECO:0000256" key="1">
    <source>
        <dbReference type="ARBA" id="ARBA00004496"/>
    </source>
</evidence>
<accession>A0A7X8TQA6</accession>
<reference evidence="10 11" key="1">
    <citation type="submission" date="2020-04" db="EMBL/GenBank/DDBJ databases">
        <title>Vibrio sp. SM6, a novel species isolated from seawater.</title>
        <authorList>
            <person name="Wang X."/>
        </authorList>
    </citation>
    <scope>NUCLEOTIDE SEQUENCE [LARGE SCALE GENOMIC DNA]</scope>
    <source>
        <strain evidence="10 11">SM6</strain>
    </source>
</reference>
<evidence type="ECO:0000256" key="2">
    <source>
        <dbReference type="ARBA" id="ARBA00006591"/>
    </source>
</evidence>
<feature type="binding site" evidence="7">
    <location>
        <position position="104"/>
    </location>
    <ligand>
        <name>Zn(2+)</name>
        <dbReference type="ChEBI" id="CHEBI:29105"/>
    </ligand>
</feature>
<comment type="caution">
    <text evidence="10">The sequence shown here is derived from an EMBL/GenBank/DDBJ whole genome shotgun (WGS) entry which is preliminary data.</text>
</comment>
<dbReference type="HAMAP" id="MF_00746">
    <property type="entry name" value="SprT"/>
    <property type="match status" value="1"/>
</dbReference>